<dbReference type="Proteomes" id="UP000001572">
    <property type="component" value="Chromosome"/>
</dbReference>
<dbReference type="InterPro" id="IPR038157">
    <property type="entry name" value="FeoA_core_dom"/>
</dbReference>
<dbReference type="InterPro" id="IPR007167">
    <property type="entry name" value="Fe-transptr_FeoA-like"/>
</dbReference>
<evidence type="ECO:0000313" key="4">
    <source>
        <dbReference type="Proteomes" id="UP000001572"/>
    </source>
</evidence>
<keyword evidence="1" id="KW-0408">Iron</keyword>
<dbReference type="eggNOG" id="COG1918">
    <property type="taxonomic scope" value="Bacteria"/>
</dbReference>
<sequence length="71" mass="7600">MSLYNYHIKQQCVVEQLPAIGLLKSLGMRVGLTVSIVSKQPWGGPVIVQVGKRSIAIGKDVAEQIVVKGVA</sequence>
<evidence type="ECO:0000256" key="1">
    <source>
        <dbReference type="ARBA" id="ARBA00023004"/>
    </source>
</evidence>
<keyword evidence="4" id="KW-1185">Reference proteome</keyword>
<evidence type="ECO:0000259" key="2">
    <source>
        <dbReference type="SMART" id="SM00899"/>
    </source>
</evidence>
<feature type="domain" description="Ferrous iron transporter FeoA-like" evidence="2">
    <location>
        <begin position="1"/>
        <end position="69"/>
    </location>
</feature>
<dbReference type="GO" id="GO:0046914">
    <property type="term" value="F:transition metal ion binding"/>
    <property type="evidence" value="ECO:0007669"/>
    <property type="project" value="InterPro"/>
</dbReference>
<name>A6TLU8_ALKMQ</name>
<dbReference type="OrthoDB" id="9811076at2"/>
<protein>
    <submittedName>
        <fullName evidence="3">FeoA family protein</fullName>
    </submittedName>
</protein>
<dbReference type="Pfam" id="PF04023">
    <property type="entry name" value="FeoA"/>
    <property type="match status" value="1"/>
</dbReference>
<proteinExistence type="predicted"/>
<dbReference type="AlphaFoldDB" id="A6TLU8"/>
<dbReference type="RefSeq" id="WP_012062208.1">
    <property type="nucleotide sequence ID" value="NC_009633.1"/>
</dbReference>
<accession>A6TLU8</accession>
<dbReference type="HOGENOM" id="CLU_150646_10_1_9"/>
<dbReference type="KEGG" id="amt:Amet_0946"/>
<dbReference type="SUPFAM" id="SSF50037">
    <property type="entry name" value="C-terminal domain of transcriptional repressors"/>
    <property type="match status" value="1"/>
</dbReference>
<dbReference type="Gene3D" id="2.30.30.90">
    <property type="match status" value="1"/>
</dbReference>
<dbReference type="STRING" id="293826.Amet_0946"/>
<dbReference type="InterPro" id="IPR008988">
    <property type="entry name" value="Transcriptional_repressor_C"/>
</dbReference>
<evidence type="ECO:0000313" key="3">
    <source>
        <dbReference type="EMBL" id="ABR47166.1"/>
    </source>
</evidence>
<reference evidence="4" key="1">
    <citation type="journal article" date="2016" name="Genome Announc.">
        <title>Complete genome sequence of Alkaliphilus metalliredigens strain QYMF, an alkaliphilic and metal-reducing bacterium isolated from borax-contaminated leachate ponds.</title>
        <authorList>
            <person name="Hwang C."/>
            <person name="Copeland A."/>
            <person name="Lucas S."/>
            <person name="Lapidus A."/>
            <person name="Barry K."/>
            <person name="Detter J.C."/>
            <person name="Glavina Del Rio T."/>
            <person name="Hammon N."/>
            <person name="Israni S."/>
            <person name="Dalin E."/>
            <person name="Tice H."/>
            <person name="Pitluck S."/>
            <person name="Chertkov O."/>
            <person name="Brettin T."/>
            <person name="Bruce D."/>
            <person name="Han C."/>
            <person name="Schmutz J."/>
            <person name="Larimer F."/>
            <person name="Land M.L."/>
            <person name="Hauser L."/>
            <person name="Kyrpides N."/>
            <person name="Mikhailova N."/>
            <person name="Ye Q."/>
            <person name="Zhou J."/>
            <person name="Richardson P."/>
            <person name="Fields M.W."/>
        </authorList>
    </citation>
    <scope>NUCLEOTIDE SEQUENCE [LARGE SCALE GENOMIC DNA]</scope>
    <source>
        <strain evidence="4">QYMF</strain>
    </source>
</reference>
<dbReference type="SMART" id="SM00899">
    <property type="entry name" value="FeoA"/>
    <property type="match status" value="1"/>
</dbReference>
<gene>
    <name evidence="3" type="ordered locus">Amet_0946</name>
</gene>
<dbReference type="EMBL" id="CP000724">
    <property type="protein sequence ID" value="ABR47166.1"/>
    <property type="molecule type" value="Genomic_DNA"/>
</dbReference>
<organism evidence="3 4">
    <name type="scientific">Alkaliphilus metalliredigens (strain QYMF)</name>
    <dbReference type="NCBI Taxonomy" id="293826"/>
    <lineage>
        <taxon>Bacteria</taxon>
        <taxon>Bacillati</taxon>
        <taxon>Bacillota</taxon>
        <taxon>Clostridia</taxon>
        <taxon>Peptostreptococcales</taxon>
        <taxon>Natronincolaceae</taxon>
        <taxon>Alkaliphilus</taxon>
    </lineage>
</organism>